<dbReference type="Pfam" id="PF00144">
    <property type="entry name" value="Beta-lactamase"/>
    <property type="match status" value="1"/>
</dbReference>
<evidence type="ECO:0000259" key="2">
    <source>
        <dbReference type="Pfam" id="PF00144"/>
    </source>
</evidence>
<evidence type="ECO:0000256" key="1">
    <source>
        <dbReference type="SAM" id="SignalP"/>
    </source>
</evidence>
<dbReference type="GO" id="GO:0016787">
    <property type="term" value="F:hydrolase activity"/>
    <property type="evidence" value="ECO:0007669"/>
    <property type="project" value="UniProtKB-KW"/>
</dbReference>
<sequence length="493" mass="53427">MSRNTGNQPTSFYKSLLVFGLLAGLASGPMALAAPEAQERGPQAAFSLDEMAAGAAAKLACSGVFVMGRTEADVIARDLRPFEYPLLTKTEFEFDKDLKTASAISGTAKRTALYRPGLGCTLMVDTDRDTLLAQSADIEVKPVHYTNEPWPAGDQVVISQKDPAIDWVQLDQAVSDAFTDTTEGQTLDTRAVLVVYDGKIVAEKYADGFDSNSRFLAWSASKSVTSALIGTMVTDGQLALDAPAPVATWSNPDDPRHAITLHHLLNMASGLEFSEPYTLGHDSTTMLFNKADMGGYAADKPLEHAPNTKWYYSSGTTNLLAKILSEKAGGSVKALYDYSWEQFFGPVGMHSAIFEPDVSGSYVGSSYFYATARDWARFGLLYLNEGRVGGQQILSKEWVEATKTPTPLAPRHQYGMQFWNNGGTPMPAEGRMFPDLPADTFMALGHNTQSIAMIPSRKAVIIRFGWTTGKEPYGMNSRFAAILKALPAASNAE</sequence>
<keyword evidence="4" id="KW-1185">Reference proteome</keyword>
<dbReference type="PANTHER" id="PTHR43283">
    <property type="entry name" value="BETA-LACTAMASE-RELATED"/>
    <property type="match status" value="1"/>
</dbReference>
<dbReference type="RefSeq" id="WP_194214865.1">
    <property type="nucleotide sequence ID" value="NZ_CP061205.1"/>
</dbReference>
<feature type="chain" id="PRO_5047302748" evidence="1">
    <location>
        <begin position="34"/>
        <end position="493"/>
    </location>
</feature>
<dbReference type="Proteomes" id="UP001595444">
    <property type="component" value="Unassembled WGS sequence"/>
</dbReference>
<dbReference type="EC" id="3.-.-.-" evidence="3"/>
<organism evidence="3 4">
    <name type="scientific">Kordiimonas pumila</name>
    <dbReference type="NCBI Taxonomy" id="2161677"/>
    <lineage>
        <taxon>Bacteria</taxon>
        <taxon>Pseudomonadati</taxon>
        <taxon>Pseudomonadota</taxon>
        <taxon>Alphaproteobacteria</taxon>
        <taxon>Kordiimonadales</taxon>
        <taxon>Kordiimonadaceae</taxon>
        <taxon>Kordiimonas</taxon>
    </lineage>
</organism>
<dbReference type="SUPFAM" id="SSF56601">
    <property type="entry name" value="beta-lactamase/transpeptidase-like"/>
    <property type="match status" value="1"/>
</dbReference>
<proteinExistence type="predicted"/>
<keyword evidence="1" id="KW-0732">Signal</keyword>
<dbReference type="InterPro" id="IPR012338">
    <property type="entry name" value="Beta-lactam/transpept-like"/>
</dbReference>
<dbReference type="PANTHER" id="PTHR43283:SF7">
    <property type="entry name" value="BETA-LACTAMASE-RELATED DOMAIN-CONTAINING PROTEIN"/>
    <property type="match status" value="1"/>
</dbReference>
<keyword evidence="3" id="KW-0378">Hydrolase</keyword>
<dbReference type="EMBL" id="JBHRSL010000001">
    <property type="protein sequence ID" value="MFC3050484.1"/>
    <property type="molecule type" value="Genomic_DNA"/>
</dbReference>
<protein>
    <submittedName>
        <fullName evidence="3">Serine hydrolase domain-containing protein</fullName>
        <ecNumber evidence="3">3.-.-.-</ecNumber>
    </submittedName>
</protein>
<comment type="caution">
    <text evidence="3">The sequence shown here is derived from an EMBL/GenBank/DDBJ whole genome shotgun (WGS) entry which is preliminary data.</text>
</comment>
<gene>
    <name evidence="3" type="ORF">ACFOKA_01055</name>
</gene>
<feature type="signal peptide" evidence="1">
    <location>
        <begin position="1"/>
        <end position="33"/>
    </location>
</feature>
<dbReference type="Gene3D" id="3.40.710.10">
    <property type="entry name" value="DD-peptidase/beta-lactamase superfamily"/>
    <property type="match status" value="1"/>
</dbReference>
<evidence type="ECO:0000313" key="4">
    <source>
        <dbReference type="Proteomes" id="UP001595444"/>
    </source>
</evidence>
<feature type="domain" description="Beta-lactamase-related" evidence="2">
    <location>
        <begin position="189"/>
        <end position="463"/>
    </location>
</feature>
<reference evidence="4" key="1">
    <citation type="journal article" date="2019" name="Int. J. Syst. Evol. Microbiol.">
        <title>The Global Catalogue of Microorganisms (GCM) 10K type strain sequencing project: providing services to taxonomists for standard genome sequencing and annotation.</title>
        <authorList>
            <consortium name="The Broad Institute Genomics Platform"/>
            <consortium name="The Broad Institute Genome Sequencing Center for Infectious Disease"/>
            <person name="Wu L."/>
            <person name="Ma J."/>
        </authorList>
    </citation>
    <scope>NUCLEOTIDE SEQUENCE [LARGE SCALE GENOMIC DNA]</scope>
    <source>
        <strain evidence="4">KCTC 62164</strain>
    </source>
</reference>
<accession>A0ABV7D0E6</accession>
<dbReference type="InterPro" id="IPR050789">
    <property type="entry name" value="Diverse_Enzym_Activities"/>
</dbReference>
<name>A0ABV7D0E6_9PROT</name>
<dbReference type="InterPro" id="IPR001466">
    <property type="entry name" value="Beta-lactam-related"/>
</dbReference>
<evidence type="ECO:0000313" key="3">
    <source>
        <dbReference type="EMBL" id="MFC3050484.1"/>
    </source>
</evidence>